<dbReference type="AlphaFoldDB" id="A0A974I2G7"/>
<organism evidence="1 2">
    <name type="scientific">Xenopus laevis</name>
    <name type="common">African clawed frog</name>
    <dbReference type="NCBI Taxonomy" id="8355"/>
    <lineage>
        <taxon>Eukaryota</taxon>
        <taxon>Metazoa</taxon>
        <taxon>Chordata</taxon>
        <taxon>Craniata</taxon>
        <taxon>Vertebrata</taxon>
        <taxon>Euteleostomi</taxon>
        <taxon>Amphibia</taxon>
        <taxon>Batrachia</taxon>
        <taxon>Anura</taxon>
        <taxon>Pipoidea</taxon>
        <taxon>Pipidae</taxon>
        <taxon>Xenopodinae</taxon>
        <taxon>Xenopus</taxon>
        <taxon>Xenopus</taxon>
    </lineage>
</organism>
<evidence type="ECO:0000313" key="1">
    <source>
        <dbReference type="EMBL" id="OCT99482.1"/>
    </source>
</evidence>
<dbReference type="Proteomes" id="UP000694892">
    <property type="component" value="Chromosome 1L"/>
</dbReference>
<gene>
    <name evidence="1" type="ORF">XELAEV_18005263mg</name>
</gene>
<evidence type="ECO:0000313" key="2">
    <source>
        <dbReference type="Proteomes" id="UP000694892"/>
    </source>
</evidence>
<dbReference type="EMBL" id="CM004466">
    <property type="protein sequence ID" value="OCT99482.1"/>
    <property type="molecule type" value="Genomic_DNA"/>
</dbReference>
<reference evidence="2" key="1">
    <citation type="journal article" date="2016" name="Nature">
        <title>Genome evolution in the allotetraploid frog Xenopus laevis.</title>
        <authorList>
            <person name="Session A.M."/>
            <person name="Uno Y."/>
            <person name="Kwon T."/>
            <person name="Chapman J.A."/>
            <person name="Toyoda A."/>
            <person name="Takahashi S."/>
            <person name="Fukui A."/>
            <person name="Hikosaka A."/>
            <person name="Suzuki A."/>
            <person name="Kondo M."/>
            <person name="van Heeringen S.J."/>
            <person name="Quigley I."/>
            <person name="Heinz S."/>
            <person name="Ogino H."/>
            <person name="Ochi H."/>
            <person name="Hellsten U."/>
            <person name="Lyons J.B."/>
            <person name="Simakov O."/>
            <person name="Putnam N."/>
            <person name="Stites J."/>
            <person name="Kuroki Y."/>
            <person name="Tanaka T."/>
            <person name="Michiue T."/>
            <person name="Watanabe M."/>
            <person name="Bogdanovic O."/>
            <person name="Lister R."/>
            <person name="Georgiou G."/>
            <person name="Paranjpe S.S."/>
            <person name="van Kruijsbergen I."/>
            <person name="Shu S."/>
            <person name="Carlson J."/>
            <person name="Kinoshita T."/>
            <person name="Ohta Y."/>
            <person name="Mawaribuchi S."/>
            <person name="Jenkins J."/>
            <person name="Grimwood J."/>
            <person name="Schmutz J."/>
            <person name="Mitros T."/>
            <person name="Mozaffari S.V."/>
            <person name="Suzuki Y."/>
            <person name="Haramoto Y."/>
            <person name="Yamamoto T.S."/>
            <person name="Takagi C."/>
            <person name="Heald R."/>
            <person name="Miller K."/>
            <person name="Haudenschild C."/>
            <person name="Kitzman J."/>
            <person name="Nakayama T."/>
            <person name="Izutsu Y."/>
            <person name="Robert J."/>
            <person name="Fortriede J."/>
            <person name="Burns K."/>
            <person name="Lotay V."/>
            <person name="Karimi K."/>
            <person name="Yasuoka Y."/>
            <person name="Dichmann D.S."/>
            <person name="Flajnik M.F."/>
            <person name="Houston D.W."/>
            <person name="Shendure J."/>
            <person name="DuPasquier L."/>
            <person name="Vize P.D."/>
            <person name="Zorn A.M."/>
            <person name="Ito M."/>
            <person name="Marcotte E.M."/>
            <person name="Wallingford J.B."/>
            <person name="Ito Y."/>
            <person name="Asashima M."/>
            <person name="Ueno N."/>
            <person name="Matsuda Y."/>
            <person name="Veenstra G.J."/>
            <person name="Fujiyama A."/>
            <person name="Harland R.M."/>
            <person name="Taira M."/>
            <person name="Rokhsar D.S."/>
        </authorList>
    </citation>
    <scope>NUCLEOTIDE SEQUENCE [LARGE SCALE GENOMIC DNA]</scope>
    <source>
        <strain evidence="2">J</strain>
    </source>
</reference>
<accession>A0A974I2G7</accession>
<proteinExistence type="predicted"/>
<protein>
    <submittedName>
        <fullName evidence="1">Uncharacterized protein</fullName>
    </submittedName>
</protein>
<name>A0A974I2G7_XENLA</name>
<sequence length="90" mass="9668">MSAPWKQRVSGGKSCCSCSTGESAVGLQHNLTGEYTPSSMLFFLSICLGSQFLHEHNLVSIQQCNIIFKGGGWKQNRMVQVNADSNGATG</sequence>